<keyword evidence="3" id="KW-1185">Reference proteome</keyword>
<dbReference type="InterPro" id="IPR006287">
    <property type="entry name" value="DJ-1"/>
</dbReference>
<dbReference type="STRING" id="1123404.SAMN02745784_00627"/>
<accession>A0A1M4TDY2</accession>
<dbReference type="NCBIfam" id="TIGR01383">
    <property type="entry name" value="not_thiJ"/>
    <property type="match status" value="1"/>
</dbReference>
<gene>
    <name evidence="2" type="ORF">SAMN02745784_00627</name>
</gene>
<evidence type="ECO:0000313" key="2">
    <source>
        <dbReference type="EMBL" id="SHE42585.1"/>
    </source>
</evidence>
<dbReference type="AlphaFoldDB" id="A0A1M4TDY2"/>
<dbReference type="Proteomes" id="UP000184114">
    <property type="component" value="Unassembled WGS sequence"/>
</dbReference>
<dbReference type="EMBL" id="FQTY01000002">
    <property type="protein sequence ID" value="SHE42585.1"/>
    <property type="molecule type" value="Genomic_DNA"/>
</dbReference>
<reference evidence="3" key="1">
    <citation type="submission" date="2016-11" db="EMBL/GenBank/DDBJ databases">
        <authorList>
            <person name="Varghese N."/>
            <person name="Submissions S."/>
        </authorList>
    </citation>
    <scope>NUCLEOTIDE SEQUENCE [LARGE SCALE GENOMIC DNA]</scope>
    <source>
        <strain evidence="3">DSM 18095</strain>
    </source>
</reference>
<evidence type="ECO:0000313" key="3">
    <source>
        <dbReference type="Proteomes" id="UP000184114"/>
    </source>
</evidence>
<sequence length="182" mass="19887">MKKVILFLAEGFEEVEALTVVDYLRRKDVAVDTVSITEDNKVKGVHDIVVIADKVINSINDIDSYDAVIIPGGLPGATNLRDNNKVIDIVKKANRNGKLVAAICAGPIVLEKAGVIHGKNVTSYPGFEDELMSGIYIDDSVVRDCNIITAKGPALAVEFAIEIMRYLLGEEKVDELKKDILY</sequence>
<dbReference type="Gene3D" id="3.40.50.880">
    <property type="match status" value="1"/>
</dbReference>
<dbReference type="SUPFAM" id="SSF52317">
    <property type="entry name" value="Class I glutamine amidotransferase-like"/>
    <property type="match status" value="1"/>
</dbReference>
<feature type="domain" description="DJ-1/PfpI" evidence="1">
    <location>
        <begin position="2"/>
        <end position="165"/>
    </location>
</feature>
<dbReference type="GO" id="GO:0005737">
    <property type="term" value="C:cytoplasm"/>
    <property type="evidence" value="ECO:0007669"/>
    <property type="project" value="TreeGrafter"/>
</dbReference>
<dbReference type="PANTHER" id="PTHR48094:SF12">
    <property type="entry name" value="PARKINSON DISEASE PROTEIN 7 HOMOLOG"/>
    <property type="match status" value="1"/>
</dbReference>
<dbReference type="InterPro" id="IPR029062">
    <property type="entry name" value="Class_I_gatase-like"/>
</dbReference>
<dbReference type="RefSeq" id="WP_072973062.1">
    <property type="nucleotide sequence ID" value="NZ_FQTY01000002.1"/>
</dbReference>
<dbReference type="InterPro" id="IPR002818">
    <property type="entry name" value="DJ-1/PfpI"/>
</dbReference>
<dbReference type="Pfam" id="PF01965">
    <property type="entry name" value="DJ-1_PfpI"/>
    <property type="match status" value="1"/>
</dbReference>
<organism evidence="2 3">
    <name type="scientific">Tissierella praeacuta DSM 18095</name>
    <dbReference type="NCBI Taxonomy" id="1123404"/>
    <lineage>
        <taxon>Bacteria</taxon>
        <taxon>Bacillati</taxon>
        <taxon>Bacillota</taxon>
        <taxon>Tissierellia</taxon>
        <taxon>Tissierellales</taxon>
        <taxon>Tissierellaceae</taxon>
        <taxon>Tissierella</taxon>
    </lineage>
</organism>
<dbReference type="GeneID" id="90996517"/>
<dbReference type="InterPro" id="IPR050325">
    <property type="entry name" value="Prot/Nucl_acid_deglycase"/>
</dbReference>
<proteinExistence type="predicted"/>
<dbReference type="CDD" id="cd03135">
    <property type="entry name" value="GATase1_DJ-1"/>
    <property type="match status" value="1"/>
</dbReference>
<evidence type="ECO:0000259" key="1">
    <source>
        <dbReference type="Pfam" id="PF01965"/>
    </source>
</evidence>
<protein>
    <submittedName>
        <fullName evidence="2">4-methyl-5(B-hydroxyethyl)-thiazole monophosphate biosynthesis</fullName>
    </submittedName>
</protein>
<dbReference type="PANTHER" id="PTHR48094">
    <property type="entry name" value="PROTEIN/NUCLEIC ACID DEGLYCASE DJ-1-RELATED"/>
    <property type="match status" value="1"/>
</dbReference>
<name>A0A1M4TDY2_9FIRM</name>